<evidence type="ECO:0000313" key="3">
    <source>
        <dbReference type="Proteomes" id="UP001524502"/>
    </source>
</evidence>
<accession>A0ABT1RJT8</accession>
<keyword evidence="3" id="KW-1185">Reference proteome</keyword>
<dbReference type="Proteomes" id="UP001524502">
    <property type="component" value="Unassembled WGS sequence"/>
</dbReference>
<sequence>MGKAKRSYKDGTFRTLFNNEEKLLELYNALSGSHYPKGTKVRIVTLEDAIFGDIKNDLAFIIDDRLIILIEHQSSISFNMPLRMLVYIAREYERLYFSEAIYSKKLVKIPTPELYVFYNGKAPAPLEQELKLSDAFIEKCGKLSLEAVVKVINVNYEQGAELLARCRTLAQYSQFIYLVRKNWEEKNHLESAIRDAIDLCIRQGVLTDFLKKNGGDIMSFLFEALTREECEAIREEDGYARGKADGLVQGAKAIAKKMRLQGFSAKEIEDLTGLTQEDLEDLSDEPYEDENQE</sequence>
<feature type="compositionally biased region" description="Acidic residues" evidence="1">
    <location>
        <begin position="277"/>
        <end position="293"/>
    </location>
</feature>
<evidence type="ECO:0000256" key="1">
    <source>
        <dbReference type="SAM" id="MobiDB-lite"/>
    </source>
</evidence>
<comment type="caution">
    <text evidence="2">The sequence shown here is derived from an EMBL/GenBank/DDBJ whole genome shotgun (WGS) entry which is preliminary data.</text>
</comment>
<dbReference type="RefSeq" id="WP_256130615.1">
    <property type="nucleotide sequence ID" value="NZ_JANFXK010000001.1"/>
</dbReference>
<evidence type="ECO:0008006" key="4">
    <source>
        <dbReference type="Google" id="ProtNLM"/>
    </source>
</evidence>
<evidence type="ECO:0000313" key="2">
    <source>
        <dbReference type="EMBL" id="MCQ4635430.1"/>
    </source>
</evidence>
<dbReference type="EMBL" id="JANFXK010000001">
    <property type="protein sequence ID" value="MCQ4635430.1"/>
    <property type="molecule type" value="Genomic_DNA"/>
</dbReference>
<proteinExistence type="predicted"/>
<feature type="region of interest" description="Disordered" evidence="1">
    <location>
        <begin position="272"/>
        <end position="293"/>
    </location>
</feature>
<reference evidence="2 3" key="1">
    <citation type="submission" date="2022-06" db="EMBL/GenBank/DDBJ databases">
        <title>Isolation of gut microbiota from human fecal samples.</title>
        <authorList>
            <person name="Pamer E.G."/>
            <person name="Barat B."/>
            <person name="Waligurski E."/>
            <person name="Medina S."/>
            <person name="Paddock L."/>
            <person name="Mostad J."/>
        </authorList>
    </citation>
    <scope>NUCLEOTIDE SEQUENCE [LARGE SCALE GENOMIC DNA]</scope>
    <source>
        <strain evidence="2 3">SL.3.17</strain>
    </source>
</reference>
<protein>
    <recommendedName>
        <fullName evidence="4">Transposase (putative) YhgA-like domain-containing protein</fullName>
    </recommendedName>
</protein>
<organism evidence="2 3">
    <name type="scientific">Anaerovorax odorimutans</name>
    <dbReference type="NCBI Taxonomy" id="109327"/>
    <lineage>
        <taxon>Bacteria</taxon>
        <taxon>Bacillati</taxon>
        <taxon>Bacillota</taxon>
        <taxon>Clostridia</taxon>
        <taxon>Peptostreptococcales</taxon>
        <taxon>Anaerovoracaceae</taxon>
        <taxon>Anaerovorax</taxon>
    </lineage>
</organism>
<gene>
    <name evidence="2" type="ORF">NE619_01695</name>
</gene>
<name>A0ABT1RJT8_9FIRM</name>